<organism evidence="1">
    <name type="scientific">Spironucleus salmonicida</name>
    <dbReference type="NCBI Taxonomy" id="348837"/>
    <lineage>
        <taxon>Eukaryota</taxon>
        <taxon>Metamonada</taxon>
        <taxon>Diplomonadida</taxon>
        <taxon>Hexamitidae</taxon>
        <taxon>Hexamitinae</taxon>
        <taxon>Spironucleus</taxon>
    </lineage>
</organism>
<dbReference type="InterPro" id="IPR009057">
    <property type="entry name" value="Homeodomain-like_sf"/>
</dbReference>
<reference evidence="1" key="1">
    <citation type="journal article" date="2014" name="PLoS Genet.">
        <title>The Genome of Spironucleus salmonicida Highlights a Fish Pathogen Adapted to Fluctuating Environments.</title>
        <authorList>
            <person name="Xu F."/>
            <person name="Jerlstrom-Hultqvist J."/>
            <person name="Einarsson E."/>
            <person name="Astvaldsson A."/>
            <person name="Svard S.G."/>
            <person name="Andersson J.O."/>
        </authorList>
    </citation>
    <scope>NUCLEOTIDE SEQUENCE</scope>
</reference>
<dbReference type="SUPFAM" id="SSF46689">
    <property type="entry name" value="Homeodomain-like"/>
    <property type="match status" value="1"/>
</dbReference>
<sequence length="79" mass="9374">MNKLWRQTDVNFLVYLVETFGCKWNYLQHEYFPNRTTASLKNKFYTAINLDGFQQTDKIHITCSDNILVDLVRQNLGIN</sequence>
<accession>V6LUB2</accession>
<name>V6LUB2_9EUKA</name>
<proteinExistence type="predicted"/>
<dbReference type="EMBL" id="KI546045">
    <property type="protein sequence ID" value="EST47296.1"/>
    <property type="molecule type" value="Genomic_DNA"/>
</dbReference>
<protein>
    <recommendedName>
        <fullName evidence="2">Myb-like DNA-binding domain-containing protein</fullName>
    </recommendedName>
</protein>
<dbReference type="AlphaFoldDB" id="V6LUB2"/>
<evidence type="ECO:0008006" key="2">
    <source>
        <dbReference type="Google" id="ProtNLM"/>
    </source>
</evidence>
<evidence type="ECO:0000313" key="1">
    <source>
        <dbReference type="EMBL" id="EST47296.1"/>
    </source>
</evidence>
<dbReference type="Gene3D" id="1.10.10.60">
    <property type="entry name" value="Homeodomain-like"/>
    <property type="match status" value="1"/>
</dbReference>
<gene>
    <name evidence="1" type="ORF">SS50377_12643</name>
</gene>